<dbReference type="AlphaFoldDB" id="A0A381SGJ1"/>
<dbReference type="InterPro" id="IPR029069">
    <property type="entry name" value="HotDog_dom_sf"/>
</dbReference>
<dbReference type="EMBL" id="UINC01003004">
    <property type="protein sequence ID" value="SVA02431.1"/>
    <property type="molecule type" value="Genomic_DNA"/>
</dbReference>
<name>A0A381SGJ1_9ZZZZ</name>
<gene>
    <name evidence="2" type="ORF">METZ01_LOCUS55285</name>
</gene>
<dbReference type="PANTHER" id="PTHR43664">
    <property type="entry name" value="MONOAMINE OXIDASE-RELATED"/>
    <property type="match status" value="1"/>
</dbReference>
<dbReference type="Pfam" id="PF01575">
    <property type="entry name" value="MaoC_dehydratas"/>
    <property type="match status" value="1"/>
</dbReference>
<accession>A0A381SGJ1</accession>
<dbReference type="CDD" id="cd03454">
    <property type="entry name" value="YdeM"/>
    <property type="match status" value="1"/>
</dbReference>
<evidence type="ECO:0000259" key="1">
    <source>
        <dbReference type="Pfam" id="PF01575"/>
    </source>
</evidence>
<sequence length="159" mass="18126">MSMTNFPASKEEWFFENYVEGSVFEFGPVEVEEEEILEFARRYDPQPFHTDPEAAKKSPYKGLIASGWQTCSLVMRALVEHYFSPVSSLGSPGIDEIRWILPVCPGDMLMVRATIIETKRSSSKPDRGIVRTLIEAVNQRQKTVLSLKSVNFMLCREKS</sequence>
<feature type="domain" description="MaoC-like" evidence="1">
    <location>
        <begin position="24"/>
        <end position="132"/>
    </location>
</feature>
<organism evidence="2">
    <name type="scientific">marine metagenome</name>
    <dbReference type="NCBI Taxonomy" id="408172"/>
    <lineage>
        <taxon>unclassified sequences</taxon>
        <taxon>metagenomes</taxon>
        <taxon>ecological metagenomes</taxon>
    </lineage>
</organism>
<dbReference type="SUPFAM" id="SSF54637">
    <property type="entry name" value="Thioesterase/thiol ester dehydrase-isomerase"/>
    <property type="match status" value="1"/>
</dbReference>
<reference evidence="2" key="1">
    <citation type="submission" date="2018-05" db="EMBL/GenBank/DDBJ databases">
        <authorList>
            <person name="Lanie J.A."/>
            <person name="Ng W.-L."/>
            <person name="Kazmierczak K.M."/>
            <person name="Andrzejewski T.M."/>
            <person name="Davidsen T.M."/>
            <person name="Wayne K.J."/>
            <person name="Tettelin H."/>
            <person name="Glass J.I."/>
            <person name="Rusch D."/>
            <person name="Podicherti R."/>
            <person name="Tsui H.-C.T."/>
            <person name="Winkler M.E."/>
        </authorList>
    </citation>
    <scope>NUCLEOTIDE SEQUENCE</scope>
</reference>
<dbReference type="Gene3D" id="3.10.129.10">
    <property type="entry name" value="Hotdog Thioesterase"/>
    <property type="match status" value="1"/>
</dbReference>
<dbReference type="InterPro" id="IPR052342">
    <property type="entry name" value="MCH/BMMD"/>
</dbReference>
<dbReference type="InterPro" id="IPR002539">
    <property type="entry name" value="MaoC-like_dom"/>
</dbReference>
<protein>
    <recommendedName>
        <fullName evidence="1">MaoC-like domain-containing protein</fullName>
    </recommendedName>
</protein>
<dbReference type="PANTHER" id="PTHR43664:SF1">
    <property type="entry name" value="BETA-METHYLMALYL-COA DEHYDRATASE"/>
    <property type="match status" value="1"/>
</dbReference>
<evidence type="ECO:0000313" key="2">
    <source>
        <dbReference type="EMBL" id="SVA02431.1"/>
    </source>
</evidence>
<proteinExistence type="predicted"/>